<evidence type="ECO:0000313" key="6">
    <source>
        <dbReference type="EMBL" id="MQT16015.1"/>
    </source>
</evidence>
<dbReference type="EMBL" id="WIOL01000001">
    <property type="protein sequence ID" value="MQT16015.1"/>
    <property type="molecule type" value="Genomic_DNA"/>
</dbReference>
<evidence type="ECO:0000259" key="5">
    <source>
        <dbReference type="Pfam" id="PF00291"/>
    </source>
</evidence>
<evidence type="ECO:0000313" key="7">
    <source>
        <dbReference type="Proteomes" id="UP000481327"/>
    </source>
</evidence>
<keyword evidence="3" id="KW-0663">Pyridoxal phosphate</keyword>
<evidence type="ECO:0000256" key="3">
    <source>
        <dbReference type="ARBA" id="ARBA00022898"/>
    </source>
</evidence>
<name>A0A7C9GMM0_9SPHN</name>
<feature type="domain" description="Tryptophan synthase beta chain-like PALP" evidence="5">
    <location>
        <begin position="22"/>
        <end position="306"/>
    </location>
</feature>
<comment type="caution">
    <text evidence="6">The sequence shown here is derived from an EMBL/GenBank/DDBJ whole genome shotgun (WGS) entry which is preliminary data.</text>
</comment>
<dbReference type="FunFam" id="3.40.50.1100:FF:000005">
    <property type="entry name" value="Threonine dehydratase catabolic"/>
    <property type="match status" value="1"/>
</dbReference>
<dbReference type="GO" id="GO:0030170">
    <property type="term" value="F:pyridoxal phosphate binding"/>
    <property type="evidence" value="ECO:0007669"/>
    <property type="project" value="InterPro"/>
</dbReference>
<dbReference type="GO" id="GO:0006565">
    <property type="term" value="P:L-serine catabolic process"/>
    <property type="evidence" value="ECO:0007669"/>
    <property type="project" value="TreeGrafter"/>
</dbReference>
<dbReference type="AlphaFoldDB" id="A0A7C9GMM0"/>
<dbReference type="InterPro" id="IPR001926">
    <property type="entry name" value="TrpB-like_PALP"/>
</dbReference>
<dbReference type="GO" id="GO:0009097">
    <property type="term" value="P:isoleucine biosynthetic process"/>
    <property type="evidence" value="ECO:0007669"/>
    <property type="project" value="TreeGrafter"/>
</dbReference>
<dbReference type="Gene3D" id="3.40.50.1100">
    <property type="match status" value="2"/>
</dbReference>
<dbReference type="PANTHER" id="PTHR48078">
    <property type="entry name" value="THREONINE DEHYDRATASE, MITOCHONDRIAL-RELATED"/>
    <property type="match status" value="1"/>
</dbReference>
<reference evidence="6 7" key="1">
    <citation type="submission" date="2019-09" db="EMBL/GenBank/DDBJ databases">
        <title>Polymorphobacter sp. isolated from a lake in China.</title>
        <authorList>
            <person name="Liu Z."/>
        </authorList>
    </citation>
    <scope>NUCLEOTIDE SEQUENCE [LARGE SCALE GENOMIC DNA]</scope>
    <source>
        <strain evidence="6 7">D40P</strain>
    </source>
</reference>
<dbReference type="OrthoDB" id="9811476at2"/>
<dbReference type="PROSITE" id="PS00165">
    <property type="entry name" value="DEHYDRATASE_SER_THR"/>
    <property type="match status" value="1"/>
</dbReference>
<dbReference type="Pfam" id="PF00291">
    <property type="entry name" value="PALP"/>
    <property type="match status" value="1"/>
</dbReference>
<dbReference type="InterPro" id="IPR000634">
    <property type="entry name" value="Ser/Thr_deHydtase_PyrdxlP-BS"/>
</dbReference>
<dbReference type="RefSeq" id="WP_152576466.1">
    <property type="nucleotide sequence ID" value="NZ_JAATJI010000001.1"/>
</dbReference>
<sequence length="320" mass="32421">MTSPVLYDEVVTAAGRIAGVAVRTPLLRSDALDAATGARIWLKPENLQRTGSFKFRGAFNRLSAIPMADRGAGVVAFSSGNHAQGVALAAKLLGLPAVIVMPSDAPGIKVERTRGHGAEVVFYDRLTEDRDAIAGAIAAQRGAVVVPPFNDRHVIAGQGTAGMEAVADLAALGVAADLALVCCGGGGLASGFAVGSRLPVIAVEPEGYDDVVRSLAGGAIVPVDNPGPTRCDALQTLKMAPLTFDTLRAHGATGMTVGEVEAARAVAFAFRELKLVVEPGGAVALAAALSGRADIAGRTVVVILSGGNVEPAIFAECLAA</sequence>
<protein>
    <submittedName>
        <fullName evidence="6">Pyridoxal-phosphate dependent enzyme</fullName>
    </submittedName>
</protein>
<dbReference type="InterPro" id="IPR050147">
    <property type="entry name" value="Ser/Thr_Dehydratase"/>
</dbReference>
<dbReference type="SUPFAM" id="SSF53686">
    <property type="entry name" value="Tryptophan synthase beta subunit-like PLP-dependent enzymes"/>
    <property type="match status" value="1"/>
</dbReference>
<dbReference type="CDD" id="cd01562">
    <property type="entry name" value="Thr-dehyd"/>
    <property type="match status" value="1"/>
</dbReference>
<dbReference type="InterPro" id="IPR036052">
    <property type="entry name" value="TrpB-like_PALP_sf"/>
</dbReference>
<keyword evidence="4" id="KW-0456">Lyase</keyword>
<evidence type="ECO:0000256" key="4">
    <source>
        <dbReference type="ARBA" id="ARBA00023239"/>
    </source>
</evidence>
<organism evidence="6 7">
    <name type="scientific">Sandarakinorhabdus fusca</name>
    <dbReference type="NCBI Taxonomy" id="1439888"/>
    <lineage>
        <taxon>Bacteria</taxon>
        <taxon>Pseudomonadati</taxon>
        <taxon>Pseudomonadota</taxon>
        <taxon>Alphaproteobacteria</taxon>
        <taxon>Sphingomonadales</taxon>
        <taxon>Sphingosinicellaceae</taxon>
        <taxon>Sandarakinorhabdus</taxon>
    </lineage>
</organism>
<proteinExistence type="inferred from homology"/>
<dbReference type="GO" id="GO:0006567">
    <property type="term" value="P:L-threonine catabolic process"/>
    <property type="evidence" value="ECO:0007669"/>
    <property type="project" value="TreeGrafter"/>
</dbReference>
<dbReference type="GO" id="GO:0003941">
    <property type="term" value="F:L-serine ammonia-lyase activity"/>
    <property type="evidence" value="ECO:0007669"/>
    <property type="project" value="TreeGrafter"/>
</dbReference>
<dbReference type="Proteomes" id="UP000481327">
    <property type="component" value="Unassembled WGS sequence"/>
</dbReference>
<dbReference type="PANTHER" id="PTHR48078:SF6">
    <property type="entry name" value="L-THREONINE DEHYDRATASE CATABOLIC TDCB"/>
    <property type="match status" value="1"/>
</dbReference>
<keyword evidence="7" id="KW-1185">Reference proteome</keyword>
<accession>A0A7C9GMM0</accession>
<evidence type="ECO:0000256" key="1">
    <source>
        <dbReference type="ARBA" id="ARBA00001933"/>
    </source>
</evidence>
<dbReference type="GO" id="GO:0004794">
    <property type="term" value="F:threonine deaminase activity"/>
    <property type="evidence" value="ECO:0007669"/>
    <property type="project" value="TreeGrafter"/>
</dbReference>
<comment type="cofactor">
    <cofactor evidence="1">
        <name>pyridoxal 5'-phosphate</name>
        <dbReference type="ChEBI" id="CHEBI:597326"/>
    </cofactor>
</comment>
<evidence type="ECO:0000256" key="2">
    <source>
        <dbReference type="ARBA" id="ARBA00010869"/>
    </source>
</evidence>
<gene>
    <name evidence="6" type="ORF">F3168_01890</name>
</gene>
<comment type="similarity">
    <text evidence="2">Belongs to the serine/threonine dehydratase family.</text>
</comment>